<organism evidence="1 2">
    <name type="scientific">Adineta steineri</name>
    <dbReference type="NCBI Taxonomy" id="433720"/>
    <lineage>
        <taxon>Eukaryota</taxon>
        <taxon>Metazoa</taxon>
        <taxon>Spiralia</taxon>
        <taxon>Gnathifera</taxon>
        <taxon>Rotifera</taxon>
        <taxon>Eurotatoria</taxon>
        <taxon>Bdelloidea</taxon>
        <taxon>Adinetida</taxon>
        <taxon>Adinetidae</taxon>
        <taxon>Adineta</taxon>
    </lineage>
</organism>
<evidence type="ECO:0000313" key="1">
    <source>
        <dbReference type="EMBL" id="CAF1212168.1"/>
    </source>
</evidence>
<name>A0A814XA44_9BILA</name>
<proteinExistence type="predicted"/>
<evidence type="ECO:0000313" key="2">
    <source>
        <dbReference type="Proteomes" id="UP000663877"/>
    </source>
</evidence>
<gene>
    <name evidence="1" type="ORF">BJG266_LOCUS27500</name>
</gene>
<dbReference type="Proteomes" id="UP000663877">
    <property type="component" value="Unassembled WGS sequence"/>
</dbReference>
<reference evidence="1" key="1">
    <citation type="submission" date="2021-02" db="EMBL/GenBank/DDBJ databases">
        <authorList>
            <person name="Nowell W R."/>
        </authorList>
    </citation>
    <scope>NUCLEOTIDE SEQUENCE</scope>
</reference>
<dbReference type="AlphaFoldDB" id="A0A814XA44"/>
<dbReference type="EMBL" id="CAJNOI010000255">
    <property type="protein sequence ID" value="CAF1212168.1"/>
    <property type="molecule type" value="Genomic_DNA"/>
</dbReference>
<accession>A0A814XA44</accession>
<sequence>MINSNRTYYFTIKIQLELLEDRVVDALKNISLDVNSIIRLNGKDDEVEQEFVGSHPGDDINTSVDTQANIATAVYEASS</sequence>
<protein>
    <submittedName>
        <fullName evidence="1">Uncharacterized protein</fullName>
    </submittedName>
</protein>
<comment type="caution">
    <text evidence="1">The sequence shown here is derived from an EMBL/GenBank/DDBJ whole genome shotgun (WGS) entry which is preliminary data.</text>
</comment>